<dbReference type="AlphaFoldDB" id="A0A108E6I3"/>
<organism evidence="1 2">
    <name type="scientific">Burkholderia territorii</name>
    <dbReference type="NCBI Taxonomy" id="1503055"/>
    <lineage>
        <taxon>Bacteria</taxon>
        <taxon>Pseudomonadati</taxon>
        <taxon>Pseudomonadota</taxon>
        <taxon>Betaproteobacteria</taxon>
        <taxon>Burkholderiales</taxon>
        <taxon>Burkholderiaceae</taxon>
        <taxon>Burkholderia</taxon>
        <taxon>Burkholderia cepacia complex</taxon>
    </lineage>
</organism>
<reference evidence="1 2" key="1">
    <citation type="submission" date="2015-11" db="EMBL/GenBank/DDBJ databases">
        <title>Expanding the genomic diversity of Burkholderia species for the development of highly accurate diagnostics.</title>
        <authorList>
            <person name="Sahl J."/>
            <person name="Keim P."/>
            <person name="Wagner D."/>
        </authorList>
    </citation>
    <scope>NUCLEOTIDE SEQUENCE [LARGE SCALE GENOMIC DNA]</scope>
    <source>
        <strain evidence="1 2">MSMB793WGS</strain>
    </source>
</reference>
<evidence type="ECO:0000313" key="1">
    <source>
        <dbReference type="EMBL" id="KWN05591.1"/>
    </source>
</evidence>
<proteinExistence type="predicted"/>
<protein>
    <submittedName>
        <fullName evidence="1">Uncharacterized protein</fullName>
    </submittedName>
</protein>
<comment type="caution">
    <text evidence="1">The sequence shown here is derived from an EMBL/GenBank/DDBJ whole genome shotgun (WGS) entry which is preliminary data.</text>
</comment>
<evidence type="ECO:0000313" key="2">
    <source>
        <dbReference type="Proteomes" id="UP000068016"/>
    </source>
</evidence>
<dbReference type="EMBL" id="LPLZ01000081">
    <property type="protein sequence ID" value="KWN05591.1"/>
    <property type="molecule type" value="Genomic_DNA"/>
</dbReference>
<dbReference type="Proteomes" id="UP000068016">
    <property type="component" value="Unassembled WGS sequence"/>
</dbReference>
<name>A0A108E6I3_9BURK</name>
<accession>A0A108E6I3</accession>
<sequence length="83" mass="9681">MQINVLCIDRTEIAAIGDAIMEMMKLQRTCCNTRKFIALLIEEEMIEQKILQQIGFVHEVTFPKYLYLKGRYLTAMAYSHFGC</sequence>
<gene>
    <name evidence="1" type="ORF">WT83_28930</name>
</gene>